<dbReference type="Proteomes" id="UP000246114">
    <property type="component" value="Unassembled WGS sequence"/>
</dbReference>
<dbReference type="RefSeq" id="WP_099336328.1">
    <property type="nucleotide sequence ID" value="NZ_BAAACD010000003.1"/>
</dbReference>
<organism evidence="1 2">
    <name type="scientific">Clostridium cadaveris</name>
    <dbReference type="NCBI Taxonomy" id="1529"/>
    <lineage>
        <taxon>Bacteria</taxon>
        <taxon>Bacillati</taxon>
        <taxon>Bacillota</taxon>
        <taxon>Clostridia</taxon>
        <taxon>Eubacteriales</taxon>
        <taxon>Clostridiaceae</taxon>
        <taxon>Clostridium</taxon>
    </lineage>
</organism>
<name>A0A316M6B5_9CLOT</name>
<protein>
    <submittedName>
        <fullName evidence="1">Uncharacterized protein</fullName>
    </submittedName>
</protein>
<reference evidence="1 2" key="1">
    <citation type="submission" date="2018-03" db="EMBL/GenBank/DDBJ databases">
        <title>The uncultured portion of the human microbiome is neutrally assembled.</title>
        <authorList>
            <person name="Jeraldo P."/>
            <person name="Boardman L."/>
            <person name="White B.A."/>
            <person name="Nelson H."/>
            <person name="Goldenfeld N."/>
            <person name="Chia N."/>
        </authorList>
    </citation>
    <scope>NUCLEOTIDE SEQUENCE [LARGE SCALE GENOMIC DNA]</scope>
    <source>
        <strain evidence="1">CIM:MAG 903</strain>
    </source>
</reference>
<comment type="caution">
    <text evidence="1">The sequence shown here is derived from an EMBL/GenBank/DDBJ whole genome shotgun (WGS) entry which is preliminary data.</text>
</comment>
<sequence>MTNLERLKLELSNKEYYTDTEYNIFLEENGLTPTSEYNKTTNNIKLLETVVGVLETLANDVDLMRKLDNKDLISVGEASKYLQERINNIKSKIVEIKLNEDVTYTNIRPFFTNRR</sequence>
<gene>
    <name evidence="1" type="ORF">DBY38_08515</name>
</gene>
<dbReference type="EMBL" id="QAMZ01000041">
    <property type="protein sequence ID" value="PWL53198.1"/>
    <property type="molecule type" value="Genomic_DNA"/>
</dbReference>
<dbReference type="AlphaFoldDB" id="A0A316M6B5"/>
<proteinExistence type="predicted"/>
<accession>A0A316M6B5</accession>
<evidence type="ECO:0000313" key="1">
    <source>
        <dbReference type="EMBL" id="PWL53198.1"/>
    </source>
</evidence>
<evidence type="ECO:0000313" key="2">
    <source>
        <dbReference type="Proteomes" id="UP000246114"/>
    </source>
</evidence>